<dbReference type="Gene3D" id="1.10.10.10">
    <property type="entry name" value="Winged helix-like DNA-binding domain superfamily/Winged helix DNA-binding domain"/>
    <property type="match status" value="1"/>
</dbReference>
<keyword evidence="4" id="KW-0804">Transcription</keyword>
<dbReference type="Pfam" id="PF08281">
    <property type="entry name" value="Sigma70_r4_2"/>
    <property type="match status" value="1"/>
</dbReference>
<reference evidence="7 8" key="1">
    <citation type="submission" date="2019-07" db="EMBL/GenBank/DDBJ databases">
        <title>Paenibacillus thiaminolyticus NRRL B-4156.</title>
        <authorList>
            <person name="Hehnly C."/>
            <person name="Zhang L."/>
        </authorList>
    </citation>
    <scope>NUCLEOTIDE SEQUENCE [LARGE SCALE GENOMIC DNA]</scope>
    <source>
        <strain evidence="7 8">NRRL B-4156</strain>
    </source>
</reference>
<dbReference type="Gene3D" id="1.10.1740.10">
    <property type="match status" value="1"/>
</dbReference>
<dbReference type="InterPro" id="IPR007627">
    <property type="entry name" value="RNA_pol_sigma70_r2"/>
</dbReference>
<dbReference type="InterPro" id="IPR039425">
    <property type="entry name" value="RNA_pol_sigma-70-like"/>
</dbReference>
<dbReference type="CDD" id="cd06171">
    <property type="entry name" value="Sigma70_r4"/>
    <property type="match status" value="1"/>
</dbReference>
<dbReference type="PANTHER" id="PTHR43133:SF51">
    <property type="entry name" value="RNA POLYMERASE SIGMA FACTOR"/>
    <property type="match status" value="1"/>
</dbReference>
<evidence type="ECO:0000313" key="8">
    <source>
        <dbReference type="Proteomes" id="UP000315377"/>
    </source>
</evidence>
<dbReference type="AlphaFoldDB" id="A0AAP9DV87"/>
<evidence type="ECO:0000256" key="1">
    <source>
        <dbReference type="ARBA" id="ARBA00010641"/>
    </source>
</evidence>
<proteinExistence type="inferred from homology"/>
<evidence type="ECO:0000313" key="7">
    <source>
        <dbReference type="EMBL" id="QDM44965.1"/>
    </source>
</evidence>
<feature type="domain" description="RNA polymerase sigma-70 region 2" evidence="5">
    <location>
        <begin position="45"/>
        <end position="112"/>
    </location>
</feature>
<name>A0AAP9DV87_PANTH</name>
<keyword evidence="2" id="KW-0805">Transcription regulation</keyword>
<dbReference type="InterPro" id="IPR014284">
    <property type="entry name" value="RNA_pol_sigma-70_dom"/>
</dbReference>
<evidence type="ECO:0000259" key="5">
    <source>
        <dbReference type="Pfam" id="PF04542"/>
    </source>
</evidence>
<dbReference type="PANTHER" id="PTHR43133">
    <property type="entry name" value="RNA POLYMERASE ECF-TYPE SIGMA FACTO"/>
    <property type="match status" value="1"/>
</dbReference>
<comment type="similarity">
    <text evidence="1">Belongs to the sigma-70 factor family. ECF subfamily.</text>
</comment>
<evidence type="ECO:0000259" key="6">
    <source>
        <dbReference type="Pfam" id="PF08281"/>
    </source>
</evidence>
<dbReference type="InterPro" id="IPR036388">
    <property type="entry name" value="WH-like_DNA-bd_sf"/>
</dbReference>
<dbReference type="GO" id="GO:0003677">
    <property type="term" value="F:DNA binding"/>
    <property type="evidence" value="ECO:0007669"/>
    <property type="project" value="InterPro"/>
</dbReference>
<evidence type="ECO:0000256" key="2">
    <source>
        <dbReference type="ARBA" id="ARBA00023015"/>
    </source>
</evidence>
<dbReference type="SUPFAM" id="SSF88659">
    <property type="entry name" value="Sigma3 and sigma4 domains of RNA polymerase sigma factors"/>
    <property type="match status" value="1"/>
</dbReference>
<dbReference type="Pfam" id="PF04542">
    <property type="entry name" value="Sigma70_r2"/>
    <property type="match status" value="1"/>
</dbReference>
<accession>A0AAP9DV87</accession>
<evidence type="ECO:0000256" key="4">
    <source>
        <dbReference type="ARBA" id="ARBA00023163"/>
    </source>
</evidence>
<dbReference type="InterPro" id="IPR013325">
    <property type="entry name" value="RNA_pol_sigma_r2"/>
</dbReference>
<dbReference type="InterPro" id="IPR013324">
    <property type="entry name" value="RNA_pol_sigma_r3/r4-like"/>
</dbReference>
<dbReference type="EMBL" id="CP041405">
    <property type="protein sequence ID" value="QDM44965.1"/>
    <property type="molecule type" value="Genomic_DNA"/>
</dbReference>
<gene>
    <name evidence="7" type="ORF">FLT43_16840</name>
</gene>
<dbReference type="NCBIfam" id="TIGR02937">
    <property type="entry name" value="sigma70-ECF"/>
    <property type="match status" value="1"/>
</dbReference>
<sequence>MKHFEPLACLICTTNNCSFCLGGEDNMRARVPNHSVEGSHELYTLIEENKERLYRLAFSFVRNREEALDIVQETVYKAIISVGQLRQPQFLKTWLFRIAINCAHDALRKSKRVVAMEDGVLDAMVNPPESNREEMFDVRQAIERLDPKYKKVIILKFFEDMTLEDVAEILELPLSTVKSRLYRGLEKLKIDLEEVEGLE</sequence>
<dbReference type="GO" id="GO:0016987">
    <property type="term" value="F:sigma factor activity"/>
    <property type="evidence" value="ECO:0007669"/>
    <property type="project" value="UniProtKB-KW"/>
</dbReference>
<dbReference type="InterPro" id="IPR013249">
    <property type="entry name" value="RNA_pol_sigma70_r4_t2"/>
</dbReference>
<keyword evidence="3" id="KW-0731">Sigma factor</keyword>
<evidence type="ECO:0000256" key="3">
    <source>
        <dbReference type="ARBA" id="ARBA00023082"/>
    </source>
</evidence>
<organism evidence="7 8">
    <name type="scientific">Paenibacillus thiaminolyticus</name>
    <name type="common">Bacillus thiaminolyticus</name>
    <dbReference type="NCBI Taxonomy" id="49283"/>
    <lineage>
        <taxon>Bacteria</taxon>
        <taxon>Bacillati</taxon>
        <taxon>Bacillota</taxon>
        <taxon>Bacilli</taxon>
        <taxon>Bacillales</taxon>
        <taxon>Paenibacillaceae</taxon>
        <taxon>Paenibacillus</taxon>
    </lineage>
</organism>
<dbReference type="GO" id="GO:0006352">
    <property type="term" value="P:DNA-templated transcription initiation"/>
    <property type="evidence" value="ECO:0007669"/>
    <property type="project" value="InterPro"/>
</dbReference>
<dbReference type="SUPFAM" id="SSF88946">
    <property type="entry name" value="Sigma2 domain of RNA polymerase sigma factors"/>
    <property type="match status" value="1"/>
</dbReference>
<protein>
    <submittedName>
        <fullName evidence="7">Sigma-70 family RNA polymerase sigma factor</fullName>
    </submittedName>
</protein>
<dbReference type="Proteomes" id="UP000315377">
    <property type="component" value="Chromosome"/>
</dbReference>
<feature type="domain" description="RNA polymerase sigma factor 70 region 4 type 2" evidence="6">
    <location>
        <begin position="137"/>
        <end position="188"/>
    </location>
</feature>